<dbReference type="AlphaFoldDB" id="A0A6A5TEG4"/>
<keyword evidence="2" id="KW-1185">Reference proteome</keyword>
<sequence>MADIGAALSTELTRIIECPYPASLSGLAKLLTRANVSTIRACIHDRSRCAVSKLATIVYNALSLPGDYTMPVLHGLCHALEFRDELLLLKPGFLNGLLSKANSSLQNFEHSAGLCVLILSRPLPEAIPLPAAAQIFFLNVFKNANQNPNVDTLKPVYYMLNGACGQLRSLLPGGAQREFDSQLCSTLSSNTAGNASMLVLWTCGIVLFAEHPEATPSGQKLFGSTKKLYKTIYITALNVLWALRDEVVDDDAVEGIRIASKVLQFIGQDVRDRWPKSDHLSEKLFERFPSKLEGSGASQPILFEALCFYAMLAGPKHLPREVVARYEQFLLDLACLADPSSVAVSLSVSLPIYAAHIQESTVRTLLSNILEPDR</sequence>
<evidence type="ECO:0000313" key="2">
    <source>
        <dbReference type="Proteomes" id="UP000800038"/>
    </source>
</evidence>
<accession>A0A6A5TEG4</accession>
<organism evidence="1 2">
    <name type="scientific">Clathrospora elynae</name>
    <dbReference type="NCBI Taxonomy" id="706981"/>
    <lineage>
        <taxon>Eukaryota</taxon>
        <taxon>Fungi</taxon>
        <taxon>Dikarya</taxon>
        <taxon>Ascomycota</taxon>
        <taxon>Pezizomycotina</taxon>
        <taxon>Dothideomycetes</taxon>
        <taxon>Pleosporomycetidae</taxon>
        <taxon>Pleosporales</taxon>
        <taxon>Diademaceae</taxon>
        <taxon>Clathrospora</taxon>
    </lineage>
</organism>
<name>A0A6A5TEG4_9PLEO</name>
<protein>
    <submittedName>
        <fullName evidence="1">Uncharacterized protein</fullName>
    </submittedName>
</protein>
<evidence type="ECO:0000313" key="1">
    <source>
        <dbReference type="EMBL" id="KAF1947307.1"/>
    </source>
</evidence>
<gene>
    <name evidence="1" type="ORF">EJ02DRAFT_139704</name>
</gene>
<reference evidence="1" key="1">
    <citation type="journal article" date="2020" name="Stud. Mycol.">
        <title>101 Dothideomycetes genomes: a test case for predicting lifestyles and emergence of pathogens.</title>
        <authorList>
            <person name="Haridas S."/>
            <person name="Albert R."/>
            <person name="Binder M."/>
            <person name="Bloem J."/>
            <person name="Labutti K."/>
            <person name="Salamov A."/>
            <person name="Andreopoulos B."/>
            <person name="Baker S."/>
            <person name="Barry K."/>
            <person name="Bills G."/>
            <person name="Bluhm B."/>
            <person name="Cannon C."/>
            <person name="Castanera R."/>
            <person name="Culley D."/>
            <person name="Daum C."/>
            <person name="Ezra D."/>
            <person name="Gonzalez J."/>
            <person name="Henrissat B."/>
            <person name="Kuo A."/>
            <person name="Liang C."/>
            <person name="Lipzen A."/>
            <person name="Lutzoni F."/>
            <person name="Magnuson J."/>
            <person name="Mondo S."/>
            <person name="Nolan M."/>
            <person name="Ohm R."/>
            <person name="Pangilinan J."/>
            <person name="Park H.-J."/>
            <person name="Ramirez L."/>
            <person name="Alfaro M."/>
            <person name="Sun H."/>
            <person name="Tritt A."/>
            <person name="Yoshinaga Y."/>
            <person name="Zwiers L.-H."/>
            <person name="Turgeon B."/>
            <person name="Goodwin S."/>
            <person name="Spatafora J."/>
            <person name="Crous P."/>
            <person name="Grigoriev I."/>
        </authorList>
    </citation>
    <scope>NUCLEOTIDE SEQUENCE</scope>
    <source>
        <strain evidence="1">CBS 161.51</strain>
    </source>
</reference>
<dbReference type="Proteomes" id="UP000800038">
    <property type="component" value="Unassembled WGS sequence"/>
</dbReference>
<dbReference type="OrthoDB" id="5332870at2759"/>
<proteinExistence type="predicted"/>
<dbReference type="EMBL" id="ML975999">
    <property type="protein sequence ID" value="KAF1947307.1"/>
    <property type="molecule type" value="Genomic_DNA"/>
</dbReference>